<dbReference type="SUPFAM" id="SSF54909">
    <property type="entry name" value="Dimeric alpha+beta barrel"/>
    <property type="match status" value="1"/>
</dbReference>
<proteinExistence type="predicted"/>
<dbReference type="Proteomes" id="UP001157946">
    <property type="component" value="Unassembled WGS sequence"/>
</dbReference>
<dbReference type="InterPro" id="IPR011008">
    <property type="entry name" value="Dimeric_a/b-barrel"/>
</dbReference>
<dbReference type="Pfam" id="PF07110">
    <property type="entry name" value="EthD"/>
    <property type="match status" value="1"/>
</dbReference>
<protein>
    <recommendedName>
        <fullName evidence="1">EthD domain-containing protein</fullName>
    </recommendedName>
</protein>
<dbReference type="NCBIfam" id="TIGR02118">
    <property type="entry name" value="EthD family reductase"/>
    <property type="match status" value="1"/>
</dbReference>
<feature type="domain" description="EthD" evidence="1">
    <location>
        <begin position="14"/>
        <end position="81"/>
    </location>
</feature>
<evidence type="ECO:0000259" key="1">
    <source>
        <dbReference type="Pfam" id="PF07110"/>
    </source>
</evidence>
<sequence>MYKTVGLYKRMDNEDQFYDYYTNVVVPQLLNIPGVLKVEVTRLHSTRASGDSTYFLMGETYFASYESFQRTLTTPEGKAALATALKESAEFLTAYVGQEESFKTNIFTKPHYIK</sequence>
<evidence type="ECO:0000313" key="3">
    <source>
        <dbReference type="Proteomes" id="UP001157946"/>
    </source>
</evidence>
<reference evidence="2" key="1">
    <citation type="submission" date="2017-05" db="EMBL/GenBank/DDBJ databases">
        <authorList>
            <person name="Varghese N."/>
            <person name="Submissions S."/>
        </authorList>
    </citation>
    <scope>NUCLEOTIDE SEQUENCE</scope>
    <source>
        <strain evidence="2">DSM 45262</strain>
    </source>
</reference>
<keyword evidence="3" id="KW-1185">Reference proteome</keyword>
<dbReference type="InterPro" id="IPR009799">
    <property type="entry name" value="EthD_dom"/>
</dbReference>
<name>A0AA46AGR2_9BACL</name>
<organism evidence="2 3">
    <name type="scientific">Laceyella tengchongensis</name>
    <dbReference type="NCBI Taxonomy" id="574699"/>
    <lineage>
        <taxon>Bacteria</taxon>
        <taxon>Bacillati</taxon>
        <taxon>Bacillota</taxon>
        <taxon>Bacilli</taxon>
        <taxon>Bacillales</taxon>
        <taxon>Thermoactinomycetaceae</taxon>
        <taxon>Laceyella</taxon>
    </lineage>
</organism>
<evidence type="ECO:0000313" key="2">
    <source>
        <dbReference type="EMBL" id="SMP31545.1"/>
    </source>
</evidence>
<dbReference type="EMBL" id="FXTU01000008">
    <property type="protein sequence ID" value="SMP31545.1"/>
    <property type="molecule type" value="Genomic_DNA"/>
</dbReference>
<comment type="caution">
    <text evidence="2">The sequence shown here is derived from an EMBL/GenBank/DDBJ whole genome shotgun (WGS) entry which is preliminary data.</text>
</comment>
<dbReference type="Gene3D" id="3.30.70.100">
    <property type="match status" value="1"/>
</dbReference>
<dbReference type="RefSeq" id="WP_102993528.1">
    <property type="nucleotide sequence ID" value="NZ_FXTU01000008.1"/>
</dbReference>
<dbReference type="GO" id="GO:0016491">
    <property type="term" value="F:oxidoreductase activity"/>
    <property type="evidence" value="ECO:0007669"/>
    <property type="project" value="InterPro"/>
</dbReference>
<gene>
    <name evidence="2" type="ORF">SAMN06265361_10830</name>
</gene>
<dbReference type="AlphaFoldDB" id="A0AA46AGR2"/>
<accession>A0AA46AGR2</accession>